<evidence type="ECO:0000256" key="1">
    <source>
        <dbReference type="ARBA" id="ARBA00023172"/>
    </source>
</evidence>
<feature type="region of interest" description="Disordered" evidence="2">
    <location>
        <begin position="169"/>
        <end position="188"/>
    </location>
</feature>
<comment type="caution">
    <text evidence="4">The sequence shown here is derived from an EMBL/GenBank/DDBJ whole genome shotgun (WGS) entry which is preliminary data.</text>
</comment>
<dbReference type="Pfam" id="PF00589">
    <property type="entry name" value="Phage_integrase"/>
    <property type="match status" value="1"/>
</dbReference>
<dbReference type="GO" id="GO:0006310">
    <property type="term" value="P:DNA recombination"/>
    <property type="evidence" value="ECO:0007669"/>
    <property type="project" value="UniProtKB-KW"/>
</dbReference>
<protein>
    <recommendedName>
        <fullName evidence="3">Tyr recombinase domain-containing protein</fullName>
    </recommendedName>
</protein>
<keyword evidence="1" id="KW-0233">DNA recombination</keyword>
<dbReference type="Gene3D" id="1.10.443.10">
    <property type="entry name" value="Intergrase catalytic core"/>
    <property type="match status" value="1"/>
</dbReference>
<evidence type="ECO:0000259" key="3">
    <source>
        <dbReference type="PROSITE" id="PS51898"/>
    </source>
</evidence>
<feature type="compositionally biased region" description="Polar residues" evidence="2">
    <location>
        <begin position="169"/>
        <end position="181"/>
    </location>
</feature>
<feature type="compositionally biased region" description="Polar residues" evidence="2">
    <location>
        <begin position="456"/>
        <end position="465"/>
    </location>
</feature>
<feature type="compositionally biased region" description="Basic and acidic residues" evidence="2">
    <location>
        <begin position="1"/>
        <end position="11"/>
    </location>
</feature>
<feature type="compositionally biased region" description="Polar residues" evidence="2">
    <location>
        <begin position="484"/>
        <end position="497"/>
    </location>
</feature>
<dbReference type="Proteomes" id="UP000324800">
    <property type="component" value="Unassembled WGS sequence"/>
</dbReference>
<accession>A0A5J4UX59</accession>
<dbReference type="SUPFAM" id="SSF56349">
    <property type="entry name" value="DNA breaking-rejoining enzymes"/>
    <property type="match status" value="1"/>
</dbReference>
<dbReference type="InterPro" id="IPR002104">
    <property type="entry name" value="Integrase_catalytic"/>
</dbReference>
<dbReference type="AlphaFoldDB" id="A0A5J4UX59"/>
<sequence>MEQDRRSETSDGRSWSGLERQGSEVIVRQIPKDNRSEGRKETIGCILTGTDEGDQRWHCGTGIGDGSNALEPIVYKAQDKWQVQEDYGFEIGEQSSQWDPLQDGRCERDNGFGGDERLCYSTGSRRSIPSYKGNTRIEQVLRFSFQGQGLPMQRTAIRVHSEPSYILSNPEGSNQCNQGVTPDQDRDVHGRPIIDWQELTKTRVRYNQNSSYTQGSRLEDRGKQMQDGSEDDIRVLRMALGYQELNSYNATQKKERDGKESQMLDQMDAAQKVNTCQGDSSTTRRPQLLTSVNRGCIPTHAVNQSNEDGSTDNERLEWQILPVEENQRRLDLVEGADKVERSKIIPEEDSKILSDDRRLRDRLGSNVRGDTEPNGTYTSVGNMEGSSQLEVVKLKGAERCIDEYETLLPTTIGAGSALHQDRQYRDGVLLEEMENKRGNATTTEESKDISDLIGYQDSNGTHPWDSQSDNRQSQQNGNQRRLQTRSSSPPNCMSETSDLPHNRWLRESNQQVAEKILQLVRGQQRSKTRCIQPQLGNGVLPTTPSNKDGTKNITEDSRRQSYCASDSTQLERLSLERVIKAVNSELDEPGESGSDTETGSDNESEQIETTTGRPFSSKDDRHASGEQLFRRMLESTGLGKDAIETVIGSMSAETWRKRRAGIHILNEFMLEEQISLEQMKGMRADVILVNALTWRNTKGGTKCLQDLRKLKMHGGIALGMLSNTEDVGKHPLVNAAAKRFELAIQCKSKYTTMWDLDILLTHLVKQEQEGDDKLMDRTMAIFVAFTAARMTELTRMTIGGTIIDGNEMKVRIKVKKGKKEIEYDVQVNRQRGQICPVRAMEKWMASKNCGKGKEDAVWLDLGKRKKLSSQQCSKLLRGLLDEIGIDKQYGGATIRHAMMTKLRKHGATQEEVNAFTRHAPGSNVVDVYYNKPIGRDLSTLLLLGGDF</sequence>
<feature type="compositionally biased region" description="Basic and acidic residues" evidence="2">
    <location>
        <begin position="548"/>
        <end position="559"/>
    </location>
</feature>
<dbReference type="InterPro" id="IPR013762">
    <property type="entry name" value="Integrase-like_cat_sf"/>
</dbReference>
<feature type="region of interest" description="Disordered" evidence="2">
    <location>
        <begin position="435"/>
        <end position="500"/>
    </location>
</feature>
<gene>
    <name evidence="4" type="ORF">EZS28_029425</name>
</gene>
<feature type="region of interest" description="Disordered" evidence="2">
    <location>
        <begin position="208"/>
        <end position="228"/>
    </location>
</feature>
<dbReference type="InterPro" id="IPR011010">
    <property type="entry name" value="DNA_brk_join_enz"/>
</dbReference>
<feature type="compositionally biased region" description="Polar residues" evidence="2">
    <location>
        <begin position="373"/>
        <end position="382"/>
    </location>
</feature>
<dbReference type="GO" id="GO:0015074">
    <property type="term" value="P:DNA integration"/>
    <property type="evidence" value="ECO:0007669"/>
    <property type="project" value="InterPro"/>
</dbReference>
<feature type="compositionally biased region" description="Low complexity" evidence="2">
    <location>
        <begin position="466"/>
        <end position="481"/>
    </location>
</feature>
<feature type="region of interest" description="Disordered" evidence="2">
    <location>
        <begin position="522"/>
        <end position="567"/>
    </location>
</feature>
<dbReference type="EMBL" id="SNRW01011514">
    <property type="protein sequence ID" value="KAA6375048.1"/>
    <property type="molecule type" value="Genomic_DNA"/>
</dbReference>
<name>A0A5J4UX59_9EUKA</name>
<dbReference type="GO" id="GO:0003677">
    <property type="term" value="F:DNA binding"/>
    <property type="evidence" value="ECO:0007669"/>
    <property type="project" value="InterPro"/>
</dbReference>
<reference evidence="4 5" key="1">
    <citation type="submission" date="2019-03" db="EMBL/GenBank/DDBJ databases">
        <title>Single cell metagenomics reveals metabolic interactions within the superorganism composed of flagellate Streblomastix strix and complex community of Bacteroidetes bacteria on its surface.</title>
        <authorList>
            <person name="Treitli S.C."/>
            <person name="Kolisko M."/>
            <person name="Husnik F."/>
            <person name="Keeling P."/>
            <person name="Hampl V."/>
        </authorList>
    </citation>
    <scope>NUCLEOTIDE SEQUENCE [LARGE SCALE GENOMIC DNA]</scope>
    <source>
        <strain evidence="4">ST1C</strain>
    </source>
</reference>
<evidence type="ECO:0000313" key="5">
    <source>
        <dbReference type="Proteomes" id="UP000324800"/>
    </source>
</evidence>
<feature type="region of interest" description="Disordered" evidence="2">
    <location>
        <begin position="583"/>
        <end position="622"/>
    </location>
</feature>
<feature type="region of interest" description="Disordered" evidence="2">
    <location>
        <begin position="363"/>
        <end position="382"/>
    </location>
</feature>
<feature type="domain" description="Tyr recombinase" evidence="3">
    <location>
        <begin position="746"/>
        <end position="942"/>
    </location>
</feature>
<evidence type="ECO:0000256" key="2">
    <source>
        <dbReference type="SAM" id="MobiDB-lite"/>
    </source>
</evidence>
<evidence type="ECO:0000313" key="4">
    <source>
        <dbReference type="EMBL" id="KAA6375048.1"/>
    </source>
</evidence>
<feature type="compositionally biased region" description="Polar residues" evidence="2">
    <location>
        <begin position="522"/>
        <end position="547"/>
    </location>
</feature>
<feature type="region of interest" description="Disordered" evidence="2">
    <location>
        <begin position="1"/>
        <end position="38"/>
    </location>
</feature>
<proteinExistence type="predicted"/>
<dbReference type="PROSITE" id="PS51898">
    <property type="entry name" value="TYR_RECOMBINASE"/>
    <property type="match status" value="1"/>
</dbReference>
<organism evidence="4 5">
    <name type="scientific">Streblomastix strix</name>
    <dbReference type="NCBI Taxonomy" id="222440"/>
    <lineage>
        <taxon>Eukaryota</taxon>
        <taxon>Metamonada</taxon>
        <taxon>Preaxostyla</taxon>
        <taxon>Oxymonadida</taxon>
        <taxon>Streblomastigidae</taxon>
        <taxon>Streblomastix</taxon>
    </lineage>
</organism>